<dbReference type="Pfam" id="PF00293">
    <property type="entry name" value="NUDIX"/>
    <property type="match status" value="1"/>
</dbReference>
<dbReference type="GO" id="GO:0016787">
    <property type="term" value="F:hydrolase activity"/>
    <property type="evidence" value="ECO:0007669"/>
    <property type="project" value="UniProtKB-KW"/>
</dbReference>
<dbReference type="PROSITE" id="PS51462">
    <property type="entry name" value="NUDIX"/>
    <property type="match status" value="1"/>
</dbReference>
<dbReference type="Gene3D" id="3.90.79.10">
    <property type="entry name" value="Nucleoside Triphosphate Pyrophosphohydrolase"/>
    <property type="match status" value="1"/>
</dbReference>
<dbReference type="NCBIfam" id="NF001937">
    <property type="entry name" value="PRK00714.1-4"/>
    <property type="match status" value="1"/>
</dbReference>
<evidence type="ECO:0000259" key="3">
    <source>
        <dbReference type="PROSITE" id="PS51462"/>
    </source>
</evidence>
<keyword evidence="5" id="KW-1185">Reference proteome</keyword>
<comment type="function">
    <text evidence="2">Accelerates the degradation of transcripts by removing pyrophosphate from the 5'-end of triphosphorylated RNA, leading to a more labile monophosphorylated state that can stimulate subsequent ribonuclease cleavage.</text>
</comment>
<dbReference type="EC" id="3.6.1.-" evidence="2"/>
<organism evidence="4 5">
    <name type="scientific">Kordiimonas pumila</name>
    <dbReference type="NCBI Taxonomy" id="2161677"/>
    <lineage>
        <taxon>Bacteria</taxon>
        <taxon>Pseudomonadati</taxon>
        <taxon>Pseudomonadota</taxon>
        <taxon>Alphaproteobacteria</taxon>
        <taxon>Kordiimonadales</taxon>
        <taxon>Kordiimonadaceae</taxon>
        <taxon>Kordiimonas</taxon>
    </lineage>
</organism>
<dbReference type="PANTHER" id="PTHR11839">
    <property type="entry name" value="UDP/ADP-SUGAR PYROPHOSPHATASE"/>
    <property type="match status" value="1"/>
</dbReference>
<sequence length="164" mass="18694">MAPSSLPYRPCVGIMLINAHGLIFTAERLDMPGAWQMPQGGIDKGEDPKTAALRELEEEISVPEHAVMVLKEAPDWVSYDLPDHLIGKVWGGKFRGQKQKWFLMQLTGSESHIKIETEHPEFSRWKWSTHQELVTEIVPFKRTVYEKVLKGLLPEIPTEQSESC</sequence>
<feature type="domain" description="Nudix hydrolase" evidence="3">
    <location>
        <begin position="7"/>
        <end position="150"/>
    </location>
</feature>
<dbReference type="InterPro" id="IPR022927">
    <property type="entry name" value="RppH"/>
</dbReference>
<dbReference type="NCBIfam" id="NF001936">
    <property type="entry name" value="PRK00714.1-3"/>
    <property type="match status" value="1"/>
</dbReference>
<reference evidence="5" key="1">
    <citation type="journal article" date="2019" name="Int. J. Syst. Evol. Microbiol.">
        <title>The Global Catalogue of Microorganisms (GCM) 10K type strain sequencing project: providing services to taxonomists for standard genome sequencing and annotation.</title>
        <authorList>
            <consortium name="The Broad Institute Genomics Platform"/>
            <consortium name="The Broad Institute Genome Sequencing Center for Infectious Disease"/>
            <person name="Wu L."/>
            <person name="Ma J."/>
        </authorList>
    </citation>
    <scope>NUCLEOTIDE SEQUENCE [LARGE SCALE GENOMIC DNA]</scope>
    <source>
        <strain evidence="5">KCTC 62164</strain>
    </source>
</reference>
<proteinExistence type="inferred from homology"/>
<dbReference type="InterPro" id="IPR015797">
    <property type="entry name" value="NUDIX_hydrolase-like_dom_sf"/>
</dbReference>
<feature type="short sequence motif" description="Nudix box" evidence="2">
    <location>
        <begin position="40"/>
        <end position="61"/>
    </location>
</feature>
<dbReference type="PANTHER" id="PTHR11839:SF22">
    <property type="entry name" value="NUDIX HYDROLASE 26, CHLOROPLASTIC"/>
    <property type="match status" value="1"/>
</dbReference>
<name>A0ABV7D6A0_9PROT</name>
<dbReference type="RefSeq" id="WP_194213617.1">
    <property type="nucleotide sequence ID" value="NZ_CP061205.1"/>
</dbReference>
<dbReference type="EMBL" id="JBHRSL010000010">
    <property type="protein sequence ID" value="MFC3052733.1"/>
    <property type="molecule type" value="Genomic_DNA"/>
</dbReference>
<accession>A0ABV7D6A0</accession>
<gene>
    <name evidence="2" type="primary">rppH</name>
    <name evidence="2" type="synonym">nudH</name>
    <name evidence="4" type="ORF">ACFOKA_12535</name>
</gene>
<dbReference type="NCBIfam" id="NF001938">
    <property type="entry name" value="PRK00714.1-5"/>
    <property type="match status" value="1"/>
</dbReference>
<evidence type="ECO:0000256" key="1">
    <source>
        <dbReference type="ARBA" id="ARBA00022801"/>
    </source>
</evidence>
<evidence type="ECO:0000313" key="5">
    <source>
        <dbReference type="Proteomes" id="UP001595444"/>
    </source>
</evidence>
<dbReference type="CDD" id="cd03671">
    <property type="entry name" value="NUDIX_Ap4A_hydrolase_plant_like"/>
    <property type="match status" value="1"/>
</dbReference>
<comment type="similarity">
    <text evidence="2">Belongs to the Nudix hydrolase family. RppH subfamily.</text>
</comment>
<evidence type="ECO:0000256" key="2">
    <source>
        <dbReference type="HAMAP-Rule" id="MF_00298"/>
    </source>
</evidence>
<dbReference type="SUPFAM" id="SSF55811">
    <property type="entry name" value="Nudix"/>
    <property type="match status" value="1"/>
</dbReference>
<keyword evidence="1 2" id="KW-0378">Hydrolase</keyword>
<evidence type="ECO:0000313" key="4">
    <source>
        <dbReference type="EMBL" id="MFC3052733.1"/>
    </source>
</evidence>
<dbReference type="HAMAP" id="MF_00298">
    <property type="entry name" value="Nudix_RppH"/>
    <property type="match status" value="1"/>
</dbReference>
<protein>
    <recommendedName>
        <fullName evidence="2">RNA pyrophosphohydrolase</fullName>
        <ecNumber evidence="2">3.6.1.-</ecNumber>
    </recommendedName>
    <alternativeName>
        <fullName evidence="2">(Di)nucleoside polyphosphate hydrolase</fullName>
    </alternativeName>
</protein>
<comment type="cofactor">
    <cofactor evidence="2">
        <name>a divalent metal cation</name>
        <dbReference type="ChEBI" id="CHEBI:60240"/>
    </cofactor>
</comment>
<comment type="caution">
    <text evidence="4">The sequence shown here is derived from an EMBL/GenBank/DDBJ whole genome shotgun (WGS) entry which is preliminary data.</text>
</comment>
<dbReference type="InterPro" id="IPR000086">
    <property type="entry name" value="NUDIX_hydrolase_dom"/>
</dbReference>
<dbReference type="Proteomes" id="UP001595444">
    <property type="component" value="Unassembled WGS sequence"/>
</dbReference>